<evidence type="ECO:0000256" key="3">
    <source>
        <dbReference type="ARBA" id="ARBA00022692"/>
    </source>
</evidence>
<feature type="region of interest" description="Disordered" evidence="9">
    <location>
        <begin position="481"/>
        <end position="502"/>
    </location>
</feature>
<keyword evidence="6 8" id="KW-0472">Membrane</keyword>
<dbReference type="InterPro" id="IPR004326">
    <property type="entry name" value="Mlo"/>
</dbReference>
<evidence type="ECO:0000256" key="7">
    <source>
        <dbReference type="ARBA" id="ARBA00023265"/>
    </source>
</evidence>
<organism evidence="11 12">
    <name type="scientific">Cucurbita argyrosperma subsp. sororia</name>
    <dbReference type="NCBI Taxonomy" id="37648"/>
    <lineage>
        <taxon>Eukaryota</taxon>
        <taxon>Viridiplantae</taxon>
        <taxon>Streptophyta</taxon>
        <taxon>Embryophyta</taxon>
        <taxon>Tracheophyta</taxon>
        <taxon>Spermatophyta</taxon>
        <taxon>Magnoliopsida</taxon>
        <taxon>eudicotyledons</taxon>
        <taxon>Gunneridae</taxon>
        <taxon>Pentapetalae</taxon>
        <taxon>rosids</taxon>
        <taxon>fabids</taxon>
        <taxon>Cucurbitales</taxon>
        <taxon>Cucurbitaceae</taxon>
        <taxon>Cucurbiteae</taxon>
        <taxon>Cucurbita</taxon>
    </lineage>
</organism>
<keyword evidence="5 8" id="KW-1133">Transmembrane helix</keyword>
<feature type="transmembrane region" description="Helical" evidence="10">
    <location>
        <begin position="17"/>
        <end position="40"/>
    </location>
</feature>
<evidence type="ECO:0000256" key="2">
    <source>
        <dbReference type="ARBA" id="ARBA00006574"/>
    </source>
</evidence>
<comment type="domain">
    <text evidence="8">The C-terminus contains a calmodulin-binding domain, which binds calmodulin in a calcium-dependent fashion.</text>
</comment>
<evidence type="ECO:0000256" key="8">
    <source>
        <dbReference type="RuleBase" id="RU280816"/>
    </source>
</evidence>
<keyword evidence="7 8" id="KW-0568">Pathogenesis-related protein</keyword>
<dbReference type="PANTHER" id="PTHR31942:SF89">
    <property type="entry name" value="MLO-LIKE PROTEIN 3"/>
    <property type="match status" value="1"/>
</dbReference>
<reference evidence="11 12" key="1">
    <citation type="journal article" date="2021" name="Hortic Res">
        <title>The domestication of Cucurbita argyrosperma as revealed by the genome of its wild relative.</title>
        <authorList>
            <person name="Barrera-Redondo J."/>
            <person name="Sanchez-de la Vega G."/>
            <person name="Aguirre-Liguori J.A."/>
            <person name="Castellanos-Morales G."/>
            <person name="Gutierrez-Guerrero Y.T."/>
            <person name="Aguirre-Dugua X."/>
            <person name="Aguirre-Planter E."/>
            <person name="Tenaillon M.I."/>
            <person name="Lira-Saade R."/>
            <person name="Eguiarte L.E."/>
        </authorList>
    </citation>
    <scope>NUCLEOTIDE SEQUENCE [LARGE SCALE GENOMIC DNA]</scope>
    <source>
        <strain evidence="11">JBR-2021</strain>
    </source>
</reference>
<protein>
    <recommendedName>
        <fullName evidence="8">MLO-like protein</fullName>
    </recommendedName>
</protein>
<feature type="transmembrane region" description="Helical" evidence="10">
    <location>
        <begin position="386"/>
        <end position="410"/>
    </location>
</feature>
<keyword evidence="8" id="KW-0112">Calmodulin-binding</keyword>
<evidence type="ECO:0000256" key="1">
    <source>
        <dbReference type="ARBA" id="ARBA00004141"/>
    </source>
</evidence>
<evidence type="ECO:0000256" key="9">
    <source>
        <dbReference type="SAM" id="MobiDB-lite"/>
    </source>
</evidence>
<evidence type="ECO:0000313" key="11">
    <source>
        <dbReference type="EMBL" id="KAG6607182.1"/>
    </source>
</evidence>
<dbReference type="AlphaFoldDB" id="A0AAV6P614"/>
<gene>
    <name evidence="11" type="primary">MLO3</name>
    <name evidence="8" type="synonym">MLO</name>
    <name evidence="11" type="ORF">SDJN03_00524</name>
</gene>
<keyword evidence="4 8" id="KW-0611">Plant defense</keyword>
<dbReference type="GO" id="GO:0006952">
    <property type="term" value="P:defense response"/>
    <property type="evidence" value="ECO:0007669"/>
    <property type="project" value="UniProtKB-KW"/>
</dbReference>
<comment type="similarity">
    <text evidence="2 8">Belongs to the MLO family.</text>
</comment>
<name>A0AAV6P614_9ROSI</name>
<feature type="compositionally biased region" description="Low complexity" evidence="9">
    <location>
        <begin position="145"/>
        <end position="160"/>
    </location>
</feature>
<comment type="subcellular location">
    <subcellularLocation>
        <location evidence="1 8">Membrane</location>
        <topology evidence="1 8">Multi-pass membrane protein</topology>
    </subcellularLocation>
</comment>
<evidence type="ECO:0000256" key="10">
    <source>
        <dbReference type="SAM" id="Phobius"/>
    </source>
</evidence>
<evidence type="ECO:0000256" key="4">
    <source>
        <dbReference type="ARBA" id="ARBA00022821"/>
    </source>
</evidence>
<keyword evidence="3 8" id="KW-0812">Transmembrane</keyword>
<feature type="transmembrane region" description="Helical" evidence="10">
    <location>
        <begin position="422"/>
        <end position="450"/>
    </location>
</feature>
<feature type="transmembrane region" description="Helical" evidence="10">
    <location>
        <begin position="302"/>
        <end position="321"/>
    </location>
</feature>
<dbReference type="Proteomes" id="UP000685013">
    <property type="component" value="Chromosome 1"/>
</dbReference>
<evidence type="ECO:0000313" key="12">
    <source>
        <dbReference type="Proteomes" id="UP000685013"/>
    </source>
</evidence>
<feature type="transmembrane region" description="Helical" evidence="10">
    <location>
        <begin position="182"/>
        <end position="201"/>
    </location>
</feature>
<evidence type="ECO:0000256" key="6">
    <source>
        <dbReference type="ARBA" id="ARBA00023136"/>
    </source>
</evidence>
<accession>A0AAV6P614</accession>
<sequence>MAAAAVDPSSLQFTPTWAVAAVCFIFISLSLFLEHLIHLLSNWLKRKRKTALFDAVEKLKSVLMLLGFMSLTLTVTQQPVSKICIPNSVAYTMLPCQREIQIKADKNLEMEQSRSASSANRSFSWMMEKFVSLAAESEDSGGGDDSSSSPSSSSSSSSSDYCTAKGKTSLISQGGMNQLNNFIFVLAVMQIVYSVLTMALGKAKMRRWKAWEEETHTLDYQVANDPNRFRFTRQTTFGRRHISSCASPPLLLWTKCFFRQFFRSVAKVDYLTLRHGFVSTHIGGNTSFNFQKYIERSLHDDFKVVVGMSPFMWLIVVIFILVDVHGWNAYLWVSFLPLMIVLALGTKLEVIVARLALELQHKTDVIKGAPMVEPSDDLFWFNHPKFVLTLLHFTLFMNAFELSFIIWVTLQYGINSCYHEKLVVIVIRIVLAVTVQVLCSYSTLPLYALVTQMGSQFKAAALEEHTAKAIRKWHQDVKQKRKQSNHHQYPNDLDPSQHQEGSSPFVAGHLSSMVFESSSKAQSSQEMTPFHHRAPTFSELNYLDIVSNEIVEELTETIKDESIVVDRSIGIKIGEISEVHEGETETHIT</sequence>
<comment type="caution">
    <text evidence="11">The sequence shown here is derived from an EMBL/GenBank/DDBJ whole genome shotgun (WGS) entry which is preliminary data.</text>
</comment>
<evidence type="ECO:0000256" key="5">
    <source>
        <dbReference type="ARBA" id="ARBA00022989"/>
    </source>
</evidence>
<dbReference type="PANTHER" id="PTHR31942">
    <property type="entry name" value="MLO-LIKE PROTEIN 1"/>
    <property type="match status" value="1"/>
</dbReference>
<dbReference type="GO" id="GO:0016020">
    <property type="term" value="C:membrane"/>
    <property type="evidence" value="ECO:0007669"/>
    <property type="project" value="UniProtKB-SubCell"/>
</dbReference>
<feature type="region of interest" description="Disordered" evidence="9">
    <location>
        <begin position="137"/>
        <end position="160"/>
    </location>
</feature>
<dbReference type="GO" id="GO:0005516">
    <property type="term" value="F:calmodulin binding"/>
    <property type="evidence" value="ECO:0007669"/>
    <property type="project" value="UniProtKB-KW"/>
</dbReference>
<keyword evidence="12" id="KW-1185">Reference proteome</keyword>
<feature type="non-terminal residue" evidence="11">
    <location>
        <position position="1"/>
    </location>
</feature>
<dbReference type="EMBL" id="JAGKQH010000001">
    <property type="protein sequence ID" value="KAG6607182.1"/>
    <property type="molecule type" value="Genomic_DNA"/>
</dbReference>
<dbReference type="Pfam" id="PF03094">
    <property type="entry name" value="Mlo"/>
    <property type="match status" value="1"/>
</dbReference>
<comment type="function">
    <text evidence="8">May be involved in modulation of pathogen defense and leaf cell death.</text>
</comment>
<feature type="transmembrane region" description="Helical" evidence="10">
    <location>
        <begin position="327"/>
        <end position="345"/>
    </location>
</feature>
<proteinExistence type="inferred from homology"/>